<accession>A0A514D693</accession>
<reference evidence="1" key="1">
    <citation type="submission" date="2019-05" db="EMBL/GenBank/DDBJ databases">
        <title>Metatranscriptomic reconstruction reveals RNA viruses with the potential to shape carbon cycling in soil.</title>
        <authorList>
            <person name="Starr E.P."/>
            <person name="Nuccio E."/>
            <person name="Pett-Ridge J."/>
            <person name="Banfield J.F."/>
            <person name="Firestone M.K."/>
        </authorList>
    </citation>
    <scope>NUCLEOTIDE SEQUENCE</scope>
    <source>
        <strain evidence="1">H2_Bulk_34_326</strain>
    </source>
</reference>
<proteinExistence type="predicted"/>
<gene>
    <name evidence="1" type="ORF">H2Bulk34326_000005</name>
</gene>
<sequence length="70" mass="7936">MYRNFFRRFLVLMDIVESRRNSKVTIVTCSECGQVFLNTCSVCGLCWICHRQATDTDLCGSPVLQMKGPG</sequence>
<dbReference type="EMBL" id="MN034594">
    <property type="protein sequence ID" value="QDH89096.1"/>
    <property type="molecule type" value="Genomic_RNA"/>
</dbReference>
<protein>
    <submittedName>
        <fullName evidence="1">Uncharacterized protein</fullName>
    </submittedName>
</protein>
<evidence type="ECO:0000313" key="1">
    <source>
        <dbReference type="EMBL" id="QDH89096.1"/>
    </source>
</evidence>
<name>A0A514D693_9VIRU</name>
<organism evidence="1">
    <name type="scientific">Leviviridae sp</name>
    <dbReference type="NCBI Taxonomy" id="2027243"/>
    <lineage>
        <taxon>Viruses</taxon>
        <taxon>Riboviria</taxon>
        <taxon>Orthornavirae</taxon>
        <taxon>Lenarviricota</taxon>
        <taxon>Leviviricetes</taxon>
        <taxon>Norzivirales</taxon>
        <taxon>Fiersviridae</taxon>
    </lineage>
</organism>